<comment type="caution">
    <text evidence="5">The sequence shown here is derived from an EMBL/GenBank/DDBJ whole genome shotgun (WGS) entry which is preliminary data.</text>
</comment>
<feature type="repeat" description="PPR" evidence="2">
    <location>
        <begin position="294"/>
        <end position="328"/>
    </location>
</feature>
<dbReference type="NCBIfam" id="TIGR00756">
    <property type="entry name" value="PPR"/>
    <property type="match status" value="5"/>
</dbReference>
<dbReference type="Pfam" id="PF17177">
    <property type="entry name" value="PPR_long"/>
    <property type="match status" value="1"/>
</dbReference>
<feature type="region of interest" description="Disordered" evidence="3">
    <location>
        <begin position="51"/>
        <end position="76"/>
    </location>
</feature>
<reference evidence="5" key="1">
    <citation type="submission" date="2020-12" db="EMBL/GenBank/DDBJ databases">
        <authorList>
            <person name="Iha C."/>
        </authorList>
    </citation>
    <scope>NUCLEOTIDE SEQUENCE</scope>
</reference>
<keyword evidence="6" id="KW-1185">Reference proteome</keyword>
<dbReference type="InterPro" id="IPR033443">
    <property type="entry name" value="PROP1-like_PPR_dom"/>
</dbReference>
<dbReference type="Pfam" id="PF13812">
    <property type="entry name" value="PPR_3"/>
    <property type="match status" value="1"/>
</dbReference>
<dbReference type="Proteomes" id="UP000708148">
    <property type="component" value="Unassembled WGS sequence"/>
</dbReference>
<feature type="repeat" description="PPR" evidence="2">
    <location>
        <begin position="212"/>
        <end position="246"/>
    </location>
</feature>
<dbReference type="PANTHER" id="PTHR47935:SF1">
    <property type="entry name" value="PENTATRICOPEPTIDE REPEAT-CONTAINING PROTEIN MRL1, CHLOROPLASTIC"/>
    <property type="match status" value="1"/>
</dbReference>
<dbReference type="Pfam" id="PF13041">
    <property type="entry name" value="PPR_2"/>
    <property type="match status" value="1"/>
</dbReference>
<evidence type="ECO:0000256" key="2">
    <source>
        <dbReference type="PROSITE-ProRule" id="PRU00708"/>
    </source>
</evidence>
<dbReference type="Gene3D" id="1.25.40.10">
    <property type="entry name" value="Tetratricopeptide repeat domain"/>
    <property type="match status" value="3"/>
</dbReference>
<dbReference type="InterPro" id="IPR011990">
    <property type="entry name" value="TPR-like_helical_dom_sf"/>
</dbReference>
<evidence type="ECO:0000256" key="1">
    <source>
        <dbReference type="ARBA" id="ARBA00022737"/>
    </source>
</evidence>
<organism evidence="5 6">
    <name type="scientific">Ostreobium quekettii</name>
    <dbReference type="NCBI Taxonomy" id="121088"/>
    <lineage>
        <taxon>Eukaryota</taxon>
        <taxon>Viridiplantae</taxon>
        <taxon>Chlorophyta</taxon>
        <taxon>core chlorophytes</taxon>
        <taxon>Ulvophyceae</taxon>
        <taxon>TCBD clade</taxon>
        <taxon>Bryopsidales</taxon>
        <taxon>Ostreobineae</taxon>
        <taxon>Ostreobiaceae</taxon>
        <taxon>Ostreobium</taxon>
    </lineage>
</organism>
<dbReference type="InterPro" id="IPR002885">
    <property type="entry name" value="PPR_rpt"/>
</dbReference>
<feature type="repeat" description="PPR" evidence="2">
    <location>
        <begin position="506"/>
        <end position="540"/>
    </location>
</feature>
<sequence length="879" mass="96848">MSQWRLCDPRLDAHAAVVGPCVQFSSTRRPCHSRLRPQCCIPSTSAEAPAVVTERASGERRLGRGGGMRRKGAIDGAPAVDGSVAEEGGQGGGPASPGSLGYFEGAPSDALMGMFSSLMVEDRLDAALEVLRRLVQANRLDVLGRVRHKDFLRRAADRKAVKLAFRFLQVLPREFVDARTYNMLVTVCVRASNLAAALKAADMMKSTGLKLDVYLYTNLIKACSVAGDVNTAFDLYAELKSAGIRPDCQVHSVLTSTCAQAMKNPQLERREQLVLLERAVHLLEDMKNSNLKPDTANWNTLMGCAAQAGQLPRAFEMLQSMEESGCIPDAFTYSVLIDACSKANDKDAALKVYKRALKEGVEPTVVLFTSAVQACTLEGDVNLETVLGIYSDLGQHGVKPDSHFYAALIRAAGMARNLDLAFSLREDMKTDHIEASTPICSALIGAALFNSKLGLADSVYQDFASRKIFPCKRQFNVLLTAHARRSGLRKVIEVMKDFVAVPLEPDVYTYTAILSACQRVDEAELAYEIAQDMKRHGIPWDEGICFTMLRICYNRLWAIRHQGTNSSHVHLHPPSPEAWKLLETLGIQSPEVPKSQVSSDSCWVDRAVSIYKDTLSSSYTPTIKVLDRLFACLRIPRSRLPEDALTPFRMTAHNLREVQQLHLRQTSNDGNALSGASESNIFDPRAIRIAKEAISKRALPQFYLDRVCELDLRGMPPAVAEVYVLTLFESLKDCYGAAPQPHEHPISFHLPPYDMKDVFSSSYRKVECPDEAGADIEDMPEAEELDNDVSIGGPGVECTARSSTSLIVVATLQRLGIWYHSDADKGRVWVDPKDLTRWAQAHHRAAWTSSTPSFMGDRGPMGMSIASQRRSIRLGTIGQ</sequence>
<evidence type="ECO:0000313" key="5">
    <source>
        <dbReference type="EMBL" id="CAD7696321.1"/>
    </source>
</evidence>
<feature type="repeat" description="PPR" evidence="2">
    <location>
        <begin position="329"/>
        <end position="363"/>
    </location>
</feature>
<feature type="repeat" description="PPR" evidence="2">
    <location>
        <begin position="177"/>
        <end position="211"/>
    </location>
</feature>
<name>A0A8S1IRE6_9CHLO</name>
<dbReference type="PROSITE" id="PS51375">
    <property type="entry name" value="PPR"/>
    <property type="match status" value="5"/>
</dbReference>
<accession>A0A8S1IRE6</accession>
<feature type="domain" description="PROP1-like PPR" evidence="4">
    <location>
        <begin position="372"/>
        <end position="534"/>
    </location>
</feature>
<dbReference type="InterPro" id="IPR053303">
    <property type="entry name" value="Chloroplast_PPR"/>
</dbReference>
<protein>
    <recommendedName>
        <fullName evidence="4">PROP1-like PPR domain-containing protein</fullName>
    </recommendedName>
</protein>
<dbReference type="AlphaFoldDB" id="A0A8S1IRE6"/>
<keyword evidence="1" id="KW-0677">Repeat</keyword>
<dbReference type="PANTHER" id="PTHR47935">
    <property type="entry name" value="PENTATRICOPEPTIDE REPEAT-CONTAINING PROTEIN MRL1, CHLOROPLASTIC"/>
    <property type="match status" value="1"/>
</dbReference>
<evidence type="ECO:0000256" key="3">
    <source>
        <dbReference type="SAM" id="MobiDB-lite"/>
    </source>
</evidence>
<dbReference type="OrthoDB" id="185373at2759"/>
<gene>
    <name evidence="5" type="ORF">OSTQU699_LOCUS1682</name>
</gene>
<evidence type="ECO:0000259" key="4">
    <source>
        <dbReference type="Pfam" id="PF17177"/>
    </source>
</evidence>
<dbReference type="EMBL" id="CAJHUC010000458">
    <property type="protein sequence ID" value="CAD7696321.1"/>
    <property type="molecule type" value="Genomic_DNA"/>
</dbReference>
<proteinExistence type="predicted"/>
<evidence type="ECO:0000313" key="6">
    <source>
        <dbReference type="Proteomes" id="UP000708148"/>
    </source>
</evidence>